<comment type="cofactor">
    <cofactor evidence="10">
        <name>Zn(2+)</name>
        <dbReference type="ChEBI" id="CHEBI:29105"/>
    </cofactor>
    <text evidence="10">Binds 2 Zn(2+) ions per subunit.</text>
</comment>
<dbReference type="InterPro" id="IPR052083">
    <property type="entry name" value="Aminoacylase-1_M20A"/>
</dbReference>
<dbReference type="SUPFAM" id="SSF53187">
    <property type="entry name" value="Zn-dependent exopeptidases"/>
    <property type="match status" value="1"/>
</dbReference>
<feature type="binding site" evidence="10">
    <location>
        <position position="148"/>
    </location>
    <ligand>
        <name>Zn(2+)</name>
        <dbReference type="ChEBI" id="CHEBI:29105"/>
        <label>2</label>
    </ligand>
</feature>
<dbReference type="PANTHER" id="PTHR45892:SF1">
    <property type="entry name" value="AMINOACYLASE-1"/>
    <property type="match status" value="1"/>
</dbReference>
<keyword evidence="12" id="KW-1185">Reference proteome</keyword>
<evidence type="ECO:0000256" key="4">
    <source>
        <dbReference type="ARBA" id="ARBA00022490"/>
    </source>
</evidence>
<dbReference type="GO" id="GO:0005737">
    <property type="term" value="C:cytoplasm"/>
    <property type="evidence" value="ECO:0007669"/>
    <property type="project" value="UniProtKB-SubCell"/>
</dbReference>
<keyword evidence="6" id="KW-0378">Hydrolase</keyword>
<dbReference type="Proteomes" id="UP000515160">
    <property type="component" value="Chromosome 2R"/>
</dbReference>
<dbReference type="GO" id="GO:0006520">
    <property type="term" value="P:amino acid metabolic process"/>
    <property type="evidence" value="ECO:0007669"/>
    <property type="project" value="InterPro"/>
</dbReference>
<dbReference type="InterPro" id="IPR036264">
    <property type="entry name" value="Bact_exopeptidase_dim_dom"/>
</dbReference>
<feature type="binding site" evidence="10">
    <location>
        <position position="113"/>
    </location>
    <ligand>
        <name>Zn(2+)</name>
        <dbReference type="ChEBI" id="CHEBI:29105"/>
        <label>2</label>
    </ligand>
</feature>
<keyword evidence="5 10" id="KW-0479">Metal-binding</keyword>
<dbReference type="SUPFAM" id="SSF55031">
    <property type="entry name" value="Bacterial exopeptidase dimerisation domain"/>
    <property type="match status" value="1"/>
</dbReference>
<dbReference type="GeneID" id="117573868"/>
<dbReference type="GO" id="GO:0004046">
    <property type="term" value="F:aminoacylase activity"/>
    <property type="evidence" value="ECO:0007669"/>
    <property type="project" value="UniProtKB-EC"/>
</dbReference>
<keyword evidence="4" id="KW-0963">Cytoplasm</keyword>
<dbReference type="OrthoDB" id="3064516at2759"/>
<dbReference type="InterPro" id="IPR002933">
    <property type="entry name" value="Peptidase_M20"/>
</dbReference>
<dbReference type="Pfam" id="PF01546">
    <property type="entry name" value="Peptidase_M20"/>
    <property type="match status" value="1"/>
</dbReference>
<feature type="binding site" evidence="10">
    <location>
        <position position="113"/>
    </location>
    <ligand>
        <name>Zn(2+)</name>
        <dbReference type="ChEBI" id="CHEBI:29105"/>
        <label>1</label>
    </ligand>
</feature>
<evidence type="ECO:0000256" key="5">
    <source>
        <dbReference type="ARBA" id="ARBA00022723"/>
    </source>
</evidence>
<evidence type="ECO:0000256" key="3">
    <source>
        <dbReference type="ARBA" id="ARBA00011913"/>
    </source>
</evidence>
<dbReference type="RefSeq" id="XP_034113236.1">
    <property type="nucleotide sequence ID" value="XM_034257345.2"/>
</dbReference>
<dbReference type="FunFam" id="1.10.150.900:FF:000001">
    <property type="entry name" value="Aminoacylase-1, putative"/>
    <property type="match status" value="1"/>
</dbReference>
<dbReference type="Gene3D" id="1.10.150.900">
    <property type="match status" value="1"/>
</dbReference>
<evidence type="ECO:0000259" key="11">
    <source>
        <dbReference type="Pfam" id="PF07687"/>
    </source>
</evidence>
<evidence type="ECO:0000256" key="10">
    <source>
        <dbReference type="PIRSR" id="PIRSR036696-2"/>
    </source>
</evidence>
<evidence type="ECO:0000256" key="8">
    <source>
        <dbReference type="ARBA" id="ARBA00029656"/>
    </source>
</evidence>
<dbReference type="CDD" id="cd05646">
    <property type="entry name" value="M20_AcylaseI_like"/>
    <property type="match status" value="1"/>
</dbReference>
<name>A0A6P8XAK9_DROAB</name>
<evidence type="ECO:0000256" key="6">
    <source>
        <dbReference type="ARBA" id="ARBA00022801"/>
    </source>
</evidence>
<feature type="active site" description="Proton acceptor" evidence="9">
    <location>
        <position position="147"/>
    </location>
</feature>
<evidence type="ECO:0000313" key="12">
    <source>
        <dbReference type="Proteomes" id="UP000515160"/>
    </source>
</evidence>
<dbReference type="PANTHER" id="PTHR45892">
    <property type="entry name" value="AMINOACYLASE-1"/>
    <property type="match status" value="1"/>
</dbReference>
<evidence type="ECO:0000256" key="7">
    <source>
        <dbReference type="ARBA" id="ARBA00022833"/>
    </source>
</evidence>
<dbReference type="EC" id="3.5.1.14" evidence="3"/>
<evidence type="ECO:0000256" key="1">
    <source>
        <dbReference type="ARBA" id="ARBA00004496"/>
    </source>
</evidence>
<feature type="active site" evidence="9">
    <location>
        <position position="82"/>
    </location>
</feature>
<dbReference type="FunFam" id="3.40.630.10:FF:000019">
    <property type="entry name" value="Aminoacylase 1"/>
    <property type="match status" value="1"/>
</dbReference>
<dbReference type="Pfam" id="PF07687">
    <property type="entry name" value="M20_dimer"/>
    <property type="match status" value="1"/>
</dbReference>
<dbReference type="Gene3D" id="3.40.630.10">
    <property type="entry name" value="Zn peptidases"/>
    <property type="match status" value="1"/>
</dbReference>
<comment type="subcellular location">
    <subcellularLocation>
        <location evidence="1">Cytoplasm</location>
    </subcellularLocation>
</comment>
<gene>
    <name evidence="13" type="primary">LOC117573868</name>
</gene>
<feature type="binding site" evidence="10">
    <location>
        <position position="175"/>
    </location>
    <ligand>
        <name>Zn(2+)</name>
        <dbReference type="ChEBI" id="CHEBI:29105"/>
        <label>1</label>
    </ligand>
</feature>
<sequence length="402" mass="45437">MSKAEWETNEEIEIFREYLKIPSVHPKPDYTPCVEFLKRQAESLDLSVQVVYPANEDNPVVVLKWEGSEPELPSIILNSHMDVVPVVAEKWKHEPFGAEMDDEGRIFARGTQDTKQVGTQYLGAIRALKAEGFQPKRTVYVTFVPDEELGGHLGMREFVKDDYFKSMNVGFSLDEGSPSLDETYYVFYAERTAWPFRYKFKGTAGHGSVLLPNTAGEKLCFILNKMMDYRASQVKRLTDDPELFIGDVTTVNLTQILGGQQNNVVPAELELIFDLRIAVDVDLEALEQQARDWCEEAGGDVEIIFERKDDFVAPTKIGPENPFWVAFEQSLTELNLKFKPQVCPGGTDSRYLRQQGVSALGFSPMNNNTPILAHDHDEFIKADVYLHGIEVYKKIIPAVANA</sequence>
<proteinExistence type="inferred from homology"/>
<dbReference type="FunFam" id="3.30.70.360:FF:000005">
    <property type="entry name" value="Putative Aminoacylase-1"/>
    <property type="match status" value="1"/>
</dbReference>
<dbReference type="NCBIfam" id="TIGR01880">
    <property type="entry name" value="Ac-peptdase-euk"/>
    <property type="match status" value="1"/>
</dbReference>
<accession>A0A6P8XAK9</accession>
<dbReference type="AlphaFoldDB" id="A0A6P8XAK9"/>
<keyword evidence="7 10" id="KW-0862">Zinc</keyword>
<feature type="binding site" evidence="10">
    <location>
        <position position="374"/>
    </location>
    <ligand>
        <name>Zn(2+)</name>
        <dbReference type="ChEBI" id="CHEBI:29105"/>
        <label>2</label>
    </ligand>
</feature>
<evidence type="ECO:0000256" key="2">
    <source>
        <dbReference type="ARBA" id="ARBA00006247"/>
    </source>
</evidence>
<dbReference type="Gene3D" id="3.30.70.360">
    <property type="match status" value="1"/>
</dbReference>
<organism evidence="12 13">
    <name type="scientific">Drosophila albomicans</name>
    <name type="common">Fruit fly</name>
    <dbReference type="NCBI Taxonomy" id="7291"/>
    <lineage>
        <taxon>Eukaryota</taxon>
        <taxon>Metazoa</taxon>
        <taxon>Ecdysozoa</taxon>
        <taxon>Arthropoda</taxon>
        <taxon>Hexapoda</taxon>
        <taxon>Insecta</taxon>
        <taxon>Pterygota</taxon>
        <taxon>Neoptera</taxon>
        <taxon>Endopterygota</taxon>
        <taxon>Diptera</taxon>
        <taxon>Brachycera</taxon>
        <taxon>Muscomorpha</taxon>
        <taxon>Ephydroidea</taxon>
        <taxon>Drosophilidae</taxon>
        <taxon>Drosophila</taxon>
    </lineage>
</organism>
<dbReference type="PIRSF" id="PIRSF036696">
    <property type="entry name" value="ACY-1"/>
    <property type="match status" value="1"/>
</dbReference>
<dbReference type="InterPro" id="IPR010159">
    <property type="entry name" value="N-acyl_aa_amidohydrolase"/>
</dbReference>
<protein>
    <recommendedName>
        <fullName evidence="3">N-acyl-aliphatic-L-amino acid amidohydrolase</fullName>
        <ecNumber evidence="3">3.5.1.14</ecNumber>
    </recommendedName>
    <alternativeName>
        <fullName evidence="8">N-acyl-L-amino-acid amidohydrolase</fullName>
    </alternativeName>
</protein>
<comment type="similarity">
    <text evidence="2">Belongs to the peptidase M20A family.</text>
</comment>
<evidence type="ECO:0000313" key="13">
    <source>
        <dbReference type="RefSeq" id="XP_034113236.1"/>
    </source>
</evidence>
<evidence type="ECO:0000256" key="9">
    <source>
        <dbReference type="PIRSR" id="PIRSR036696-1"/>
    </source>
</evidence>
<dbReference type="GO" id="GO:0046872">
    <property type="term" value="F:metal ion binding"/>
    <property type="evidence" value="ECO:0007669"/>
    <property type="project" value="UniProtKB-KW"/>
</dbReference>
<dbReference type="InterPro" id="IPR011650">
    <property type="entry name" value="Peptidase_M20_dimer"/>
</dbReference>
<feature type="domain" description="Peptidase M20 dimerisation" evidence="11">
    <location>
        <begin position="189"/>
        <end position="299"/>
    </location>
</feature>
<reference evidence="13" key="1">
    <citation type="submission" date="2025-08" db="UniProtKB">
        <authorList>
            <consortium name="RefSeq"/>
        </authorList>
    </citation>
    <scope>IDENTIFICATION</scope>
    <source>
        <strain evidence="13">15112-1751.03</strain>
        <tissue evidence="13">Whole Adult</tissue>
    </source>
</reference>
<feature type="binding site" evidence="10">
    <location>
        <position position="80"/>
    </location>
    <ligand>
        <name>Zn(2+)</name>
        <dbReference type="ChEBI" id="CHEBI:29105"/>
        <label>1</label>
    </ligand>
</feature>